<evidence type="ECO:0000313" key="1">
    <source>
        <dbReference type="EMBL" id="TGY74177.1"/>
    </source>
</evidence>
<reference evidence="1 2" key="1">
    <citation type="submission" date="2019-04" db="EMBL/GenBank/DDBJ databases">
        <title>Microbes associate with the intestines of laboratory mice.</title>
        <authorList>
            <person name="Navarre W."/>
            <person name="Wong E."/>
            <person name="Huang K."/>
            <person name="Tropini C."/>
            <person name="Ng K."/>
            <person name="Yu B."/>
        </authorList>
    </citation>
    <scope>NUCLEOTIDE SEQUENCE [LARGE SCALE GENOMIC DNA]</scope>
    <source>
        <strain evidence="1 2">NM06_A21</strain>
    </source>
</reference>
<proteinExistence type="predicted"/>
<comment type="caution">
    <text evidence="1">The sequence shown here is derived from an EMBL/GenBank/DDBJ whole genome shotgun (WGS) entry which is preliminary data.</text>
</comment>
<gene>
    <name evidence="1" type="ORF">E5333_07060</name>
</gene>
<sequence length="129" mass="14773">MAKAIIKSTGEVIEISHRIDSSRYGIRYVIAGTSKSVAESEIMIFDDSGVIAFIEKWYPDYYHSDIIAWIDDLHCALGNECDDEKLARIGEAWGTDPKGWLIELINLESAAYRRALERYYSMMYPKINI</sequence>
<name>A0A4S2FXI2_9BACT</name>
<dbReference type="RefSeq" id="WP_135993166.1">
    <property type="nucleotide sequence ID" value="NZ_SRYD01000024.1"/>
</dbReference>
<dbReference type="EMBL" id="SRYD01000024">
    <property type="protein sequence ID" value="TGY74177.1"/>
    <property type="molecule type" value="Genomic_DNA"/>
</dbReference>
<dbReference type="AlphaFoldDB" id="A0A4S2FXI2"/>
<organism evidence="1 2">
    <name type="scientific">Muribaculum intestinale</name>
    <dbReference type="NCBI Taxonomy" id="1796646"/>
    <lineage>
        <taxon>Bacteria</taxon>
        <taxon>Pseudomonadati</taxon>
        <taxon>Bacteroidota</taxon>
        <taxon>Bacteroidia</taxon>
        <taxon>Bacteroidales</taxon>
        <taxon>Muribaculaceae</taxon>
        <taxon>Muribaculum</taxon>
    </lineage>
</organism>
<evidence type="ECO:0000313" key="2">
    <source>
        <dbReference type="Proteomes" id="UP000306630"/>
    </source>
</evidence>
<dbReference type="Proteomes" id="UP000306630">
    <property type="component" value="Unassembled WGS sequence"/>
</dbReference>
<accession>A0A4S2FXI2</accession>
<protein>
    <submittedName>
        <fullName evidence="1">Uncharacterized protein</fullName>
    </submittedName>
</protein>